<protein>
    <submittedName>
        <fullName evidence="7">SLIT-ROBO Rho GTPase-activating protein 1</fullName>
    </submittedName>
</protein>
<keyword evidence="1 2" id="KW-0175">Coiled coil</keyword>
<dbReference type="InterPro" id="IPR001060">
    <property type="entry name" value="FCH_dom"/>
</dbReference>
<feature type="compositionally biased region" description="Acidic residues" evidence="4">
    <location>
        <begin position="717"/>
        <end position="727"/>
    </location>
</feature>
<feature type="region of interest" description="Disordered" evidence="4">
    <location>
        <begin position="45"/>
        <end position="70"/>
    </location>
</feature>
<dbReference type="InterPro" id="IPR000198">
    <property type="entry name" value="RhoGAP_dom"/>
</dbReference>
<dbReference type="GO" id="GO:0007165">
    <property type="term" value="P:signal transduction"/>
    <property type="evidence" value="ECO:0007669"/>
    <property type="project" value="InterPro"/>
</dbReference>
<dbReference type="AlphaFoldDB" id="A0A2B4RE46"/>
<dbReference type="Pfam" id="PF00620">
    <property type="entry name" value="RhoGAP"/>
    <property type="match status" value="1"/>
</dbReference>
<accession>A0A2B4RE46</accession>
<dbReference type="SMART" id="SM00324">
    <property type="entry name" value="RhoGAP"/>
    <property type="match status" value="1"/>
</dbReference>
<organism evidence="7 8">
    <name type="scientific">Stylophora pistillata</name>
    <name type="common">Smooth cauliflower coral</name>
    <dbReference type="NCBI Taxonomy" id="50429"/>
    <lineage>
        <taxon>Eukaryota</taxon>
        <taxon>Metazoa</taxon>
        <taxon>Cnidaria</taxon>
        <taxon>Anthozoa</taxon>
        <taxon>Hexacorallia</taxon>
        <taxon>Scleractinia</taxon>
        <taxon>Astrocoeniina</taxon>
        <taxon>Pocilloporidae</taxon>
        <taxon>Stylophora</taxon>
    </lineage>
</organism>
<comment type="caution">
    <text evidence="7">The sequence shown here is derived from an EMBL/GenBank/DDBJ whole genome shotgun (WGS) entry which is preliminary data.</text>
</comment>
<name>A0A2B4RE46_STYPI</name>
<evidence type="ECO:0000259" key="5">
    <source>
        <dbReference type="PROSITE" id="PS50238"/>
    </source>
</evidence>
<evidence type="ECO:0000256" key="1">
    <source>
        <dbReference type="ARBA" id="ARBA00023054"/>
    </source>
</evidence>
<dbReference type="Proteomes" id="UP000225706">
    <property type="component" value="Unassembled WGS sequence"/>
</dbReference>
<feature type="coiled-coil region" evidence="3">
    <location>
        <begin position="220"/>
        <end position="264"/>
    </location>
</feature>
<evidence type="ECO:0000259" key="6">
    <source>
        <dbReference type="PROSITE" id="PS51741"/>
    </source>
</evidence>
<feature type="region of interest" description="Disordered" evidence="4">
    <location>
        <begin position="707"/>
        <end position="727"/>
    </location>
</feature>
<dbReference type="PROSITE" id="PS50238">
    <property type="entry name" value="RHOGAP"/>
    <property type="match status" value="1"/>
</dbReference>
<evidence type="ECO:0000256" key="2">
    <source>
        <dbReference type="PROSITE-ProRule" id="PRU01077"/>
    </source>
</evidence>
<gene>
    <name evidence="7" type="primary">SRGAP1</name>
    <name evidence="7" type="ORF">AWC38_SpisGene20706</name>
</gene>
<evidence type="ECO:0000313" key="8">
    <source>
        <dbReference type="Proteomes" id="UP000225706"/>
    </source>
</evidence>
<dbReference type="STRING" id="50429.A0A2B4RE46"/>
<evidence type="ECO:0000313" key="7">
    <source>
        <dbReference type="EMBL" id="PFX15089.1"/>
    </source>
</evidence>
<dbReference type="Pfam" id="PF00611">
    <property type="entry name" value="FCH"/>
    <property type="match status" value="1"/>
</dbReference>
<proteinExistence type="predicted"/>
<dbReference type="PANTHER" id="PTHR14166">
    <property type="entry name" value="SLIT-ROBO RHO GTPASE ACTIVATING PROTEIN"/>
    <property type="match status" value="1"/>
</dbReference>
<dbReference type="FunFam" id="1.10.555.10:FF:000112">
    <property type="entry name" value="SLIT-ROBO Rho GTPase-activating protein 3"/>
    <property type="match status" value="1"/>
</dbReference>
<dbReference type="Gene3D" id="1.10.555.10">
    <property type="entry name" value="Rho GTPase activation protein"/>
    <property type="match status" value="1"/>
</dbReference>
<dbReference type="Gene3D" id="1.20.1270.60">
    <property type="entry name" value="Arfaptin homology (AH) domain/BAR domain"/>
    <property type="match status" value="1"/>
</dbReference>
<dbReference type="OrthoDB" id="5981864at2759"/>
<dbReference type="InterPro" id="IPR051627">
    <property type="entry name" value="SLIT-ROBO_RhoGAP"/>
</dbReference>
<reference evidence="8" key="1">
    <citation type="journal article" date="2017" name="bioRxiv">
        <title>Comparative analysis of the genomes of Stylophora pistillata and Acropora digitifera provides evidence for extensive differences between species of corals.</title>
        <authorList>
            <person name="Voolstra C.R."/>
            <person name="Li Y."/>
            <person name="Liew Y.J."/>
            <person name="Baumgarten S."/>
            <person name="Zoccola D."/>
            <person name="Flot J.-F."/>
            <person name="Tambutte S."/>
            <person name="Allemand D."/>
            <person name="Aranda M."/>
        </authorList>
    </citation>
    <scope>NUCLEOTIDE SEQUENCE [LARGE SCALE GENOMIC DNA]</scope>
</reference>
<evidence type="ECO:0000256" key="3">
    <source>
        <dbReference type="SAM" id="Coils"/>
    </source>
</evidence>
<keyword evidence="8" id="KW-1185">Reference proteome</keyword>
<dbReference type="PROSITE" id="PS51741">
    <property type="entry name" value="F_BAR"/>
    <property type="match status" value="1"/>
</dbReference>
<dbReference type="SUPFAM" id="SSF48350">
    <property type="entry name" value="GTPase activation domain, GAP"/>
    <property type="match status" value="1"/>
</dbReference>
<dbReference type="InterPro" id="IPR027267">
    <property type="entry name" value="AH/BAR_dom_sf"/>
</dbReference>
<dbReference type="EMBL" id="LSMT01000687">
    <property type="protein sequence ID" value="PFX15089.1"/>
    <property type="molecule type" value="Genomic_DNA"/>
</dbReference>
<dbReference type="SUPFAM" id="SSF103657">
    <property type="entry name" value="BAR/IMD domain-like"/>
    <property type="match status" value="1"/>
</dbReference>
<dbReference type="InterPro" id="IPR008936">
    <property type="entry name" value="Rho_GTPase_activation_prot"/>
</dbReference>
<sequence length="727" mass="83292">MEQKKILIRSALLHAATVLTKISFVYRAKKVCLCHHHYAGNPVEGHKFPASEEKLQERRGEKRAGEREKSKSQVRQILIEQLKCFDNRTEGKLLFLADMQEFFRRLSEIEMEYSRNLERLSKMYLDKLHRHRTQRKEKGTTMDLWQQVLIETKNKSKMHQGLSENVSSNIVNRFMIISDDCQRISKQCRETATTLQEELVRSVQELSRKVHRYHAIALESKTAEQKLQKMEDSRRKNEKMAKQVEKHQQKSTECKKRCVKAKNEYVLSLESTNRFLENYYNGFLKTLVDTFDYNYHDSFTRGIEAYVTAEAYAAGSIIQSVDGVREAKLSVEATKDKQLFFDDNAGTLVLPFTFAFLPYNDEELYQVSPQQIDVIEHHYRVFERLQKAKAETEEIGKSAEATSDALCEMHRQWDNEMMKLDNGEVEPAAGTASCQSIKNSSEDLELYYIAKMRELILTSSLKVRVEAENDMLTKTLGEVTADIVGARLKRPALDMSSKEASAILDSVHKKTKVFGCNLENYVKITGREIPEVVESCVKFIKKFGLEHQGIFRLSGSTTEINDMKQLFENGRDPLAGLNHWKDINAVAGLLRVYFRELEDPLFPSSHYQEFIKASLSASVEDGIKEIVTALNSLPESVVRVMEYLFSFLSLVSEHSDSNKMDAHNLAVVFGPTLLRIPSEQDMIAYQSQVNGMIELFIKHCDEIFPGSGEPLPAPLSETEESESEEGE</sequence>
<dbReference type="SMART" id="SM00055">
    <property type="entry name" value="FCH"/>
    <property type="match status" value="1"/>
</dbReference>
<feature type="domain" description="Rho-GAP" evidence="5">
    <location>
        <begin position="516"/>
        <end position="704"/>
    </location>
</feature>
<evidence type="ECO:0000256" key="4">
    <source>
        <dbReference type="SAM" id="MobiDB-lite"/>
    </source>
</evidence>
<feature type="domain" description="F-BAR" evidence="6">
    <location>
        <begin position="72"/>
        <end position="336"/>
    </location>
</feature>
<dbReference type="InterPro" id="IPR031160">
    <property type="entry name" value="F_BAR_dom"/>
</dbReference>